<sequence>MSGPALRSRGPKGQTKARRAAGPSRPASGAA</sequence>
<dbReference type="EMBL" id="JH719942">
    <property type="protein sequence ID" value="EJF55128.1"/>
    <property type="molecule type" value="Genomic_DNA"/>
</dbReference>
<evidence type="ECO:0000256" key="1">
    <source>
        <dbReference type="SAM" id="MobiDB-lite"/>
    </source>
</evidence>
<evidence type="ECO:0000313" key="2">
    <source>
        <dbReference type="EMBL" id="EJF55128.1"/>
    </source>
</evidence>
<accession>J1I9L6</accession>
<dbReference type="AlphaFoldDB" id="J1I9L6"/>
<dbReference type="HOGENOM" id="CLU_3400837_0_0_10"/>
<reference evidence="3" key="1">
    <citation type="journal article" date="2012" name="Stand. Genomic Sci.">
        <title>Permanent draft genome sequence of the gliding predator Saprospira grandis strain Sa g1 (= HR1).</title>
        <authorList>
            <person name="Mavromatis K."/>
            <person name="Chertkov O."/>
            <person name="Lapidus A."/>
            <person name="Nolan M."/>
            <person name="Lucas S."/>
            <person name="Tice H."/>
            <person name="Del Rio T.G."/>
            <person name="Cheng J.F."/>
            <person name="Han C."/>
            <person name="Tapia R."/>
            <person name="Bruce D."/>
            <person name="Goodwin L.A."/>
            <person name="Pitluck S."/>
            <person name="Huntemann M."/>
            <person name="Liolios K."/>
            <person name="Pagani I."/>
            <person name="Ivanova N."/>
            <person name="Mikhailova N."/>
            <person name="Pati A."/>
            <person name="Chen A."/>
            <person name="Palaniappan K."/>
            <person name="Land M."/>
            <person name="Brambilla E.M."/>
            <person name="Rohde M."/>
            <person name="Spring S."/>
            <person name="Goker M."/>
            <person name="Detter J.C."/>
            <person name="Bristow J."/>
            <person name="Eisen J.A."/>
            <person name="Markowitz V."/>
            <person name="Hugenholtz P."/>
            <person name="Kyrpides N.C."/>
            <person name="Klenk H.P."/>
            <person name="Woyke T."/>
        </authorList>
    </citation>
    <scope>NUCLEOTIDE SEQUENCE [LARGE SCALE GENOMIC DNA]</scope>
    <source>
        <strain evidence="3">DSM 2844</strain>
    </source>
</reference>
<feature type="region of interest" description="Disordered" evidence="1">
    <location>
        <begin position="1"/>
        <end position="31"/>
    </location>
</feature>
<gene>
    <name evidence="2" type="ORF">SapgrDRAFT_3492</name>
</gene>
<feature type="compositionally biased region" description="Low complexity" evidence="1">
    <location>
        <begin position="20"/>
        <end position="31"/>
    </location>
</feature>
<dbReference type="Proteomes" id="UP000005113">
    <property type="component" value="Unassembled WGS sequence"/>
</dbReference>
<protein>
    <submittedName>
        <fullName evidence="2">Uncharacterized protein</fullName>
    </submittedName>
</protein>
<feature type="non-terminal residue" evidence="2">
    <location>
        <position position="31"/>
    </location>
</feature>
<proteinExistence type="predicted"/>
<evidence type="ECO:0000313" key="3">
    <source>
        <dbReference type="Proteomes" id="UP000005113"/>
    </source>
</evidence>
<organism evidence="2 3">
    <name type="scientific">Saprospira grandis DSM 2844</name>
    <dbReference type="NCBI Taxonomy" id="694433"/>
    <lineage>
        <taxon>Bacteria</taxon>
        <taxon>Pseudomonadati</taxon>
        <taxon>Bacteroidota</taxon>
        <taxon>Saprospiria</taxon>
        <taxon>Saprospirales</taxon>
        <taxon>Saprospiraceae</taxon>
        <taxon>Saprospira</taxon>
    </lineage>
</organism>
<name>J1I9L6_9BACT</name>